<dbReference type="PANTHER" id="PTHR37540">
    <property type="entry name" value="TRANSCRIPTION FACTOR (ACR-2), PUTATIVE-RELATED-RELATED"/>
    <property type="match status" value="1"/>
</dbReference>
<keyword evidence="3" id="KW-1185">Reference proteome</keyword>
<protein>
    <submittedName>
        <fullName evidence="2">Uncharacterized protein</fullName>
    </submittedName>
</protein>
<name>A0A2J6QYJ2_HYAVF</name>
<dbReference type="OrthoDB" id="4158087at2759"/>
<feature type="region of interest" description="Disordered" evidence="1">
    <location>
        <begin position="31"/>
        <end position="54"/>
    </location>
</feature>
<gene>
    <name evidence="2" type="ORF">L207DRAFT_591789</name>
</gene>
<evidence type="ECO:0000313" key="2">
    <source>
        <dbReference type="EMBL" id="PMD31330.1"/>
    </source>
</evidence>
<dbReference type="Proteomes" id="UP000235786">
    <property type="component" value="Unassembled WGS sequence"/>
</dbReference>
<feature type="compositionally biased region" description="Basic residues" evidence="1">
    <location>
        <begin position="31"/>
        <end position="41"/>
    </location>
</feature>
<dbReference type="EMBL" id="KZ613963">
    <property type="protein sequence ID" value="PMD31330.1"/>
    <property type="molecule type" value="Genomic_DNA"/>
</dbReference>
<dbReference type="AlphaFoldDB" id="A0A2J6QYJ2"/>
<reference evidence="2 3" key="1">
    <citation type="submission" date="2016-04" db="EMBL/GenBank/DDBJ databases">
        <title>A degradative enzymes factory behind the ericoid mycorrhizal symbiosis.</title>
        <authorList>
            <consortium name="DOE Joint Genome Institute"/>
            <person name="Martino E."/>
            <person name="Morin E."/>
            <person name="Grelet G."/>
            <person name="Kuo A."/>
            <person name="Kohler A."/>
            <person name="Daghino S."/>
            <person name="Barry K."/>
            <person name="Choi C."/>
            <person name="Cichocki N."/>
            <person name="Clum A."/>
            <person name="Copeland A."/>
            <person name="Hainaut M."/>
            <person name="Haridas S."/>
            <person name="Labutti K."/>
            <person name="Lindquist E."/>
            <person name="Lipzen A."/>
            <person name="Khouja H.-R."/>
            <person name="Murat C."/>
            <person name="Ohm R."/>
            <person name="Olson A."/>
            <person name="Spatafora J."/>
            <person name="Veneault-Fourrey C."/>
            <person name="Henrissat B."/>
            <person name="Grigoriev I."/>
            <person name="Martin F."/>
            <person name="Perotto S."/>
        </authorList>
    </citation>
    <scope>NUCLEOTIDE SEQUENCE [LARGE SCALE GENOMIC DNA]</scope>
    <source>
        <strain evidence="2 3">F</strain>
    </source>
</reference>
<sequence length="423" mass="48562">MEIPLQVAKDEEGIFRDALNRPMIMVFNSTKKHAKNSKKAGSKSDDNANHTESPLMFVQVNRSKKEARLERTKIRAHVMQNHFRQKQEKKAKQLQKRPHHIEHSQESVQASVVTSNSHIEICAFRLQPTASLDPFASYPIEMDSRTHLLAHHYITILVGVGGDVFAAKAHLNGLNRMIQIRGGFAALDHTLKQKICFTDYLCCVQPDEGPRFRFPAPSKSPCLNKNINLHKVPNGFQNILPLVPLDQEFLGIVVDVEGFCVRFRQAQLSDIRNRLRPHDYDVTTYRYRLICMENARLSKSHKDLVGDACRVGSLAFFKTVFDQFSCWGPSHRVWGRPSEVLVDKLRVYLTRLDTSADAWQTGYLELSLWLSFLGGLMQLENNDRRWYNSHIATVAANLGLTCFDEVKEALSRFLWIEWVHERP</sequence>
<accession>A0A2J6QYJ2</accession>
<organism evidence="2 3">
    <name type="scientific">Hyaloscypha variabilis (strain UAMH 11265 / GT02V1 / F)</name>
    <name type="common">Meliniomyces variabilis</name>
    <dbReference type="NCBI Taxonomy" id="1149755"/>
    <lineage>
        <taxon>Eukaryota</taxon>
        <taxon>Fungi</taxon>
        <taxon>Dikarya</taxon>
        <taxon>Ascomycota</taxon>
        <taxon>Pezizomycotina</taxon>
        <taxon>Leotiomycetes</taxon>
        <taxon>Helotiales</taxon>
        <taxon>Hyaloscyphaceae</taxon>
        <taxon>Hyaloscypha</taxon>
        <taxon>Hyaloscypha variabilis</taxon>
    </lineage>
</organism>
<dbReference type="STRING" id="1149755.A0A2J6QYJ2"/>
<evidence type="ECO:0000313" key="3">
    <source>
        <dbReference type="Proteomes" id="UP000235786"/>
    </source>
</evidence>
<evidence type="ECO:0000256" key="1">
    <source>
        <dbReference type="SAM" id="MobiDB-lite"/>
    </source>
</evidence>
<proteinExistence type="predicted"/>
<dbReference type="PANTHER" id="PTHR37540:SF5">
    <property type="entry name" value="TRANSCRIPTION FACTOR DOMAIN-CONTAINING PROTEIN"/>
    <property type="match status" value="1"/>
</dbReference>